<gene>
    <name evidence="1" type="ORF">T01_9031</name>
</gene>
<sequence>MTTGVIKIRFIQNRTVSNNNDIERDKGSGEKQGVQLALRHCCFRTRSNVLLPRGFLDSDEQRHIPQQQIADAFGFILPGFSTVNLLRRKFDMLASLQQRNSLKRGCSHLSRMTPTEKKRYQYVSLQFKYTVSVLFRQEHCFNPVLLVSAEVVWSTSEGKRSVADSNRRQNLSVNNRQYDESNKALVFFSRLCFGLYIRKTGRNTGENVTGISRDNSPLKLDYRYRRGRSNTKVILDVGVKYNTYNGTEKTQI</sequence>
<accession>A0A0V1AVU1</accession>
<dbReference type="AlphaFoldDB" id="A0A0V1AVU1"/>
<protein>
    <submittedName>
        <fullName evidence="1">Uncharacterized protein</fullName>
    </submittedName>
</protein>
<dbReference type="EMBL" id="JYDH01000189">
    <property type="protein sequence ID" value="KRY28838.1"/>
    <property type="molecule type" value="Genomic_DNA"/>
</dbReference>
<proteinExistence type="predicted"/>
<organism evidence="1 2">
    <name type="scientific">Trichinella spiralis</name>
    <name type="common">Trichina worm</name>
    <dbReference type="NCBI Taxonomy" id="6334"/>
    <lineage>
        <taxon>Eukaryota</taxon>
        <taxon>Metazoa</taxon>
        <taxon>Ecdysozoa</taxon>
        <taxon>Nematoda</taxon>
        <taxon>Enoplea</taxon>
        <taxon>Dorylaimia</taxon>
        <taxon>Trichinellida</taxon>
        <taxon>Trichinellidae</taxon>
        <taxon>Trichinella</taxon>
    </lineage>
</organism>
<comment type="caution">
    <text evidence="1">The sequence shown here is derived from an EMBL/GenBank/DDBJ whole genome shotgun (WGS) entry which is preliminary data.</text>
</comment>
<dbReference type="InParanoid" id="A0A0V1AVU1"/>
<evidence type="ECO:0000313" key="1">
    <source>
        <dbReference type="EMBL" id="KRY28838.1"/>
    </source>
</evidence>
<name>A0A0V1AVU1_TRISP</name>
<keyword evidence="2" id="KW-1185">Reference proteome</keyword>
<reference evidence="1 2" key="1">
    <citation type="submission" date="2015-01" db="EMBL/GenBank/DDBJ databases">
        <title>Evolution of Trichinella species and genotypes.</title>
        <authorList>
            <person name="Korhonen P.K."/>
            <person name="Edoardo P."/>
            <person name="Giuseppe L.R."/>
            <person name="Gasser R.B."/>
        </authorList>
    </citation>
    <scope>NUCLEOTIDE SEQUENCE [LARGE SCALE GENOMIC DNA]</scope>
    <source>
        <strain evidence="1">ISS3</strain>
    </source>
</reference>
<dbReference type="OrthoDB" id="5939783at2759"/>
<evidence type="ECO:0000313" key="2">
    <source>
        <dbReference type="Proteomes" id="UP000054776"/>
    </source>
</evidence>
<dbReference type="Proteomes" id="UP000054776">
    <property type="component" value="Unassembled WGS sequence"/>
</dbReference>